<dbReference type="PRINTS" id="PR00364">
    <property type="entry name" value="DISEASERSIST"/>
</dbReference>
<protein>
    <recommendedName>
        <fullName evidence="1">NB-ARC domain-containing protein</fullName>
    </recommendedName>
</protein>
<dbReference type="Gene3D" id="3.40.50.300">
    <property type="entry name" value="P-loop containing nucleotide triphosphate hydrolases"/>
    <property type="match status" value="1"/>
</dbReference>
<dbReference type="SUPFAM" id="SSF52540">
    <property type="entry name" value="P-loop containing nucleoside triphosphate hydrolases"/>
    <property type="match status" value="1"/>
</dbReference>
<evidence type="ECO:0000259" key="1">
    <source>
        <dbReference type="Pfam" id="PF00931"/>
    </source>
</evidence>
<dbReference type="InterPro" id="IPR027417">
    <property type="entry name" value="P-loop_NTPase"/>
</dbReference>
<dbReference type="GO" id="GO:0043531">
    <property type="term" value="F:ADP binding"/>
    <property type="evidence" value="ECO:0007669"/>
    <property type="project" value="InterPro"/>
</dbReference>
<accession>A0AAN8SUB6</accession>
<sequence>MELCYSSSFFKLNPTPIYIRIGSELGDTTRQKKIDRSIDRQIESSRLKIVLDGIPDQCKTNLNLESVSAQNIDVAIDFLLVFLDGDASNHVINVKWLNEVMEKAGAIAGNLEKELSTLISILEKELSSLSSIFRDVTKHHLNTYQLNIAIQSVTDEEIVDFRNDIEKMIQCLVKDTNELDVIPIVGIGGQGKTTIARKMYSSDIIVSHFDVRAWCIVSQTYTQRMLLQEIFSQVIGSKDKEDKDDILADMLRKSLMSKRYLIVLDDMGLYGMGRLKALFSRRWK</sequence>
<feature type="domain" description="NB-ARC" evidence="1">
    <location>
        <begin position="163"/>
        <end position="267"/>
    </location>
</feature>
<keyword evidence="3" id="KW-1185">Reference proteome</keyword>
<reference evidence="2 3" key="1">
    <citation type="submission" date="2024-02" db="EMBL/GenBank/DDBJ databases">
        <title>de novo genome assembly of Solanum bulbocastanum strain 11H21.</title>
        <authorList>
            <person name="Hosaka A.J."/>
        </authorList>
    </citation>
    <scope>NUCLEOTIDE SEQUENCE [LARGE SCALE GENOMIC DNA]</scope>
    <source>
        <tissue evidence="2">Young leaves</tissue>
    </source>
</reference>
<dbReference type="PANTHER" id="PTHR19338:SF39">
    <property type="entry name" value="TOSPOVIRUS RESISTANCE PROTEIN D"/>
    <property type="match status" value="1"/>
</dbReference>
<name>A0AAN8SUB6_SOLBU</name>
<evidence type="ECO:0000313" key="3">
    <source>
        <dbReference type="Proteomes" id="UP001371456"/>
    </source>
</evidence>
<comment type="caution">
    <text evidence="2">The sequence shown here is derived from an EMBL/GenBank/DDBJ whole genome shotgun (WGS) entry which is preliminary data.</text>
</comment>
<gene>
    <name evidence="2" type="ORF">RDI58_026834</name>
</gene>
<dbReference type="Pfam" id="PF00931">
    <property type="entry name" value="NB-ARC"/>
    <property type="match status" value="1"/>
</dbReference>
<evidence type="ECO:0000313" key="2">
    <source>
        <dbReference type="EMBL" id="KAK6775833.1"/>
    </source>
</evidence>
<proteinExistence type="predicted"/>
<dbReference type="Proteomes" id="UP001371456">
    <property type="component" value="Unassembled WGS sequence"/>
</dbReference>
<dbReference type="AlphaFoldDB" id="A0AAN8SUB6"/>
<organism evidence="2 3">
    <name type="scientific">Solanum bulbocastanum</name>
    <name type="common">Wild potato</name>
    <dbReference type="NCBI Taxonomy" id="147425"/>
    <lineage>
        <taxon>Eukaryota</taxon>
        <taxon>Viridiplantae</taxon>
        <taxon>Streptophyta</taxon>
        <taxon>Embryophyta</taxon>
        <taxon>Tracheophyta</taxon>
        <taxon>Spermatophyta</taxon>
        <taxon>Magnoliopsida</taxon>
        <taxon>eudicotyledons</taxon>
        <taxon>Gunneridae</taxon>
        <taxon>Pentapetalae</taxon>
        <taxon>asterids</taxon>
        <taxon>lamiids</taxon>
        <taxon>Solanales</taxon>
        <taxon>Solanaceae</taxon>
        <taxon>Solanoideae</taxon>
        <taxon>Solaneae</taxon>
        <taxon>Solanum</taxon>
    </lineage>
</organism>
<dbReference type="PANTHER" id="PTHR19338">
    <property type="entry name" value="TRANSLOCASE OF INNER MITOCHONDRIAL MEMBRANE 13 HOMOLOG"/>
    <property type="match status" value="1"/>
</dbReference>
<dbReference type="EMBL" id="JBANQN010000011">
    <property type="protein sequence ID" value="KAK6775833.1"/>
    <property type="molecule type" value="Genomic_DNA"/>
</dbReference>
<dbReference type="InterPro" id="IPR002182">
    <property type="entry name" value="NB-ARC"/>
</dbReference>